<evidence type="ECO:0000256" key="6">
    <source>
        <dbReference type="ARBA" id="ARBA00022989"/>
    </source>
</evidence>
<dbReference type="STRING" id="648782.SAMN04488554_3261"/>
<dbReference type="SUPFAM" id="SSF81345">
    <property type="entry name" value="ABC transporter involved in vitamin B12 uptake, BtuC"/>
    <property type="match status" value="1"/>
</dbReference>
<evidence type="ECO:0000256" key="1">
    <source>
        <dbReference type="ARBA" id="ARBA00004651"/>
    </source>
</evidence>
<reference evidence="10" key="1">
    <citation type="submission" date="2016-10" db="EMBL/GenBank/DDBJ databases">
        <authorList>
            <person name="Varghese N."/>
            <person name="Submissions S."/>
        </authorList>
    </citation>
    <scope>NUCLEOTIDE SEQUENCE [LARGE SCALE GENOMIC DNA]</scope>
    <source>
        <strain evidence="10">DSM 21368</strain>
    </source>
</reference>
<sequence>MTATTQVRPARRRSHVRMLVLIVLIAVLGTLATVSLTIGSSDIPPLQALLAALGVGESGDVFAVQVLRLPRVLVAIAAGGCLGASGALLQGLMRNPLASPDIVGVTGGATLATVLTIGAGVSPSLLPVSAGIGALGATALLAALSRHTGTSTVRLVLVGIGLHAIVSAAVTLVIARIPADRLGAAEVWMAGSLHARSTTHVVIVLLGAALTLPLAYLLLRRLGALELGDEMSVAMGVPTRTTRTLLLVVAALLAGVAVAVAGPIGFVALGAPHIARRLVGPTSAAMLTTSAGVGGLLLVAADLIGRTILGTTAIPAGIITAALGAPYLLWLLHQTGRR</sequence>
<dbReference type="PANTHER" id="PTHR30472:SF24">
    <property type="entry name" value="FERRIC ENTEROBACTIN TRANSPORT SYSTEM PERMEASE PROTEIN FEPG"/>
    <property type="match status" value="1"/>
</dbReference>
<dbReference type="AlphaFoldDB" id="A0A1H5MBD3"/>
<feature type="transmembrane region" description="Helical" evidence="8">
    <location>
        <begin position="313"/>
        <end position="332"/>
    </location>
</feature>
<keyword evidence="3" id="KW-0813">Transport</keyword>
<comment type="similarity">
    <text evidence="2">Belongs to the binding-protein-dependent transport system permease family. FecCD subfamily.</text>
</comment>
<gene>
    <name evidence="9" type="ORF">SAMN04488554_3261</name>
</gene>
<dbReference type="GO" id="GO:0022857">
    <property type="term" value="F:transmembrane transporter activity"/>
    <property type="evidence" value="ECO:0007669"/>
    <property type="project" value="InterPro"/>
</dbReference>
<dbReference type="EMBL" id="FNTX01000002">
    <property type="protein sequence ID" value="SEE86463.1"/>
    <property type="molecule type" value="Genomic_DNA"/>
</dbReference>
<dbReference type="InterPro" id="IPR037294">
    <property type="entry name" value="ABC_BtuC-like"/>
</dbReference>
<keyword evidence="4" id="KW-1003">Cell membrane</keyword>
<name>A0A1H5MBD3_9MICO</name>
<keyword evidence="6 8" id="KW-1133">Transmembrane helix</keyword>
<dbReference type="InterPro" id="IPR000522">
    <property type="entry name" value="ABC_transptr_permease_BtuC"/>
</dbReference>
<accession>A0A1H5MBD3</accession>
<dbReference type="PANTHER" id="PTHR30472">
    <property type="entry name" value="FERRIC ENTEROBACTIN TRANSPORT SYSTEM PERMEASE PROTEIN"/>
    <property type="match status" value="1"/>
</dbReference>
<evidence type="ECO:0000256" key="8">
    <source>
        <dbReference type="SAM" id="Phobius"/>
    </source>
</evidence>
<keyword evidence="10" id="KW-1185">Reference proteome</keyword>
<keyword evidence="5 8" id="KW-0812">Transmembrane</keyword>
<dbReference type="Gene3D" id="1.10.3470.10">
    <property type="entry name" value="ABC transporter involved in vitamin B12 uptake, BtuC"/>
    <property type="match status" value="1"/>
</dbReference>
<feature type="transmembrane region" description="Helical" evidence="8">
    <location>
        <begin position="125"/>
        <end position="144"/>
    </location>
</feature>
<dbReference type="GO" id="GO:0033214">
    <property type="term" value="P:siderophore-iron import into cell"/>
    <property type="evidence" value="ECO:0007669"/>
    <property type="project" value="TreeGrafter"/>
</dbReference>
<evidence type="ECO:0000256" key="2">
    <source>
        <dbReference type="ARBA" id="ARBA00007935"/>
    </source>
</evidence>
<dbReference type="FunFam" id="1.10.3470.10:FF:000001">
    <property type="entry name" value="Vitamin B12 ABC transporter permease BtuC"/>
    <property type="match status" value="1"/>
</dbReference>
<comment type="subcellular location">
    <subcellularLocation>
        <location evidence="1">Cell membrane</location>
        <topology evidence="1">Multi-pass membrane protein</topology>
    </subcellularLocation>
</comment>
<feature type="transmembrane region" description="Helical" evidence="8">
    <location>
        <begin position="245"/>
        <end position="271"/>
    </location>
</feature>
<dbReference type="GO" id="GO:0005886">
    <property type="term" value="C:plasma membrane"/>
    <property type="evidence" value="ECO:0007669"/>
    <property type="project" value="UniProtKB-SubCell"/>
</dbReference>
<protein>
    <submittedName>
        <fullName evidence="9">Iron complex transport system permease protein</fullName>
    </submittedName>
</protein>
<organism evidence="9 10">
    <name type="scientific">Ruania alba</name>
    <dbReference type="NCBI Taxonomy" id="648782"/>
    <lineage>
        <taxon>Bacteria</taxon>
        <taxon>Bacillati</taxon>
        <taxon>Actinomycetota</taxon>
        <taxon>Actinomycetes</taxon>
        <taxon>Micrococcales</taxon>
        <taxon>Ruaniaceae</taxon>
        <taxon>Ruania</taxon>
    </lineage>
</organism>
<evidence type="ECO:0000256" key="5">
    <source>
        <dbReference type="ARBA" id="ARBA00022692"/>
    </source>
</evidence>
<evidence type="ECO:0000256" key="3">
    <source>
        <dbReference type="ARBA" id="ARBA00022448"/>
    </source>
</evidence>
<feature type="transmembrane region" description="Helical" evidence="8">
    <location>
        <begin position="18"/>
        <end position="38"/>
    </location>
</feature>
<feature type="transmembrane region" description="Helical" evidence="8">
    <location>
        <begin position="72"/>
        <end position="89"/>
    </location>
</feature>
<dbReference type="Pfam" id="PF01032">
    <property type="entry name" value="FecCD"/>
    <property type="match status" value="1"/>
</dbReference>
<evidence type="ECO:0000313" key="10">
    <source>
        <dbReference type="Proteomes" id="UP000199220"/>
    </source>
</evidence>
<feature type="transmembrane region" description="Helical" evidence="8">
    <location>
        <begin position="156"/>
        <end position="179"/>
    </location>
</feature>
<dbReference type="CDD" id="cd06550">
    <property type="entry name" value="TM_ABC_iron-siderophores_like"/>
    <property type="match status" value="1"/>
</dbReference>
<evidence type="ECO:0000256" key="7">
    <source>
        <dbReference type="ARBA" id="ARBA00023136"/>
    </source>
</evidence>
<evidence type="ECO:0000313" key="9">
    <source>
        <dbReference type="EMBL" id="SEE86463.1"/>
    </source>
</evidence>
<proteinExistence type="inferred from homology"/>
<feature type="transmembrane region" description="Helical" evidence="8">
    <location>
        <begin position="101"/>
        <end position="119"/>
    </location>
</feature>
<feature type="transmembrane region" description="Helical" evidence="8">
    <location>
        <begin position="283"/>
        <end position="301"/>
    </location>
</feature>
<dbReference type="Proteomes" id="UP000199220">
    <property type="component" value="Unassembled WGS sequence"/>
</dbReference>
<feature type="transmembrane region" description="Helical" evidence="8">
    <location>
        <begin position="199"/>
        <end position="219"/>
    </location>
</feature>
<dbReference type="RefSeq" id="WP_089774083.1">
    <property type="nucleotide sequence ID" value="NZ_FNTX01000002.1"/>
</dbReference>
<keyword evidence="7 8" id="KW-0472">Membrane</keyword>
<dbReference type="OrthoDB" id="4455417at2"/>
<evidence type="ECO:0000256" key="4">
    <source>
        <dbReference type="ARBA" id="ARBA00022475"/>
    </source>
</evidence>